<dbReference type="EMBL" id="MQUQ01000004">
    <property type="protein sequence ID" value="OLZ54624.1"/>
    <property type="molecule type" value="Genomic_DNA"/>
</dbReference>
<organism evidence="3 4">
    <name type="scientific">Amycolatopsis coloradensis</name>
    <dbReference type="NCBI Taxonomy" id="76021"/>
    <lineage>
        <taxon>Bacteria</taxon>
        <taxon>Bacillati</taxon>
        <taxon>Actinomycetota</taxon>
        <taxon>Actinomycetes</taxon>
        <taxon>Pseudonocardiales</taxon>
        <taxon>Pseudonocardiaceae</taxon>
        <taxon>Amycolatopsis</taxon>
    </lineage>
</organism>
<dbReference type="SUPFAM" id="SSF51430">
    <property type="entry name" value="NAD(P)-linked oxidoreductase"/>
    <property type="match status" value="1"/>
</dbReference>
<dbReference type="InterPro" id="IPR023210">
    <property type="entry name" value="NADP_OxRdtase_dom"/>
</dbReference>
<feature type="domain" description="NADP-dependent oxidoreductase" evidence="2">
    <location>
        <begin position="16"/>
        <end position="313"/>
    </location>
</feature>
<dbReference type="PANTHER" id="PTHR43364">
    <property type="entry name" value="NADH-SPECIFIC METHYLGLYOXAL REDUCTASE-RELATED"/>
    <property type="match status" value="1"/>
</dbReference>
<comment type="caution">
    <text evidence="3">The sequence shown here is derived from an EMBL/GenBank/DDBJ whole genome shotgun (WGS) entry which is preliminary data.</text>
</comment>
<dbReference type="InterPro" id="IPR036812">
    <property type="entry name" value="NAD(P)_OxRdtase_dom_sf"/>
</dbReference>
<gene>
    <name evidence="3" type="ORF">BS329_08895</name>
</gene>
<dbReference type="RefSeq" id="WP_076157837.1">
    <property type="nucleotide sequence ID" value="NZ_JBEZVB010000060.1"/>
</dbReference>
<dbReference type="InterPro" id="IPR020471">
    <property type="entry name" value="AKR"/>
</dbReference>
<dbReference type="Proteomes" id="UP000187486">
    <property type="component" value="Unassembled WGS sequence"/>
</dbReference>
<dbReference type="AlphaFoldDB" id="A0A1R0KZC4"/>
<name>A0A1R0KZC4_9PSEU</name>
<accession>A0A1R0KZC4</accession>
<dbReference type="Pfam" id="PF00248">
    <property type="entry name" value="Aldo_ket_red"/>
    <property type="match status" value="1"/>
</dbReference>
<dbReference type="OrthoDB" id="9768793at2"/>
<dbReference type="CDD" id="cd19080">
    <property type="entry name" value="AKR_AKR9A_9B"/>
    <property type="match status" value="1"/>
</dbReference>
<dbReference type="Gene3D" id="3.20.20.100">
    <property type="entry name" value="NADP-dependent oxidoreductase domain"/>
    <property type="match status" value="1"/>
</dbReference>
<evidence type="ECO:0000313" key="3">
    <source>
        <dbReference type="EMBL" id="OLZ54624.1"/>
    </source>
</evidence>
<protein>
    <submittedName>
        <fullName evidence="3">Aldo/keto reductase</fullName>
    </submittedName>
</protein>
<dbReference type="PANTHER" id="PTHR43364:SF4">
    <property type="entry name" value="NAD(P)-LINKED OXIDOREDUCTASE SUPERFAMILY PROTEIN"/>
    <property type="match status" value="1"/>
</dbReference>
<evidence type="ECO:0000259" key="2">
    <source>
        <dbReference type="Pfam" id="PF00248"/>
    </source>
</evidence>
<reference evidence="3 4" key="1">
    <citation type="submission" date="2016-01" db="EMBL/GenBank/DDBJ databases">
        <title>Amycolatopsis coloradensis genome sequencing and assembly.</title>
        <authorList>
            <person name="Mayilraj S."/>
        </authorList>
    </citation>
    <scope>NUCLEOTIDE SEQUENCE [LARGE SCALE GENOMIC DNA]</scope>
    <source>
        <strain evidence="3 4">DSM 44225</strain>
    </source>
</reference>
<evidence type="ECO:0000313" key="4">
    <source>
        <dbReference type="Proteomes" id="UP000187486"/>
    </source>
</evidence>
<dbReference type="InterPro" id="IPR050523">
    <property type="entry name" value="AKR_Detox_Biosynth"/>
</dbReference>
<dbReference type="STRING" id="76021.BS329_08895"/>
<evidence type="ECO:0000256" key="1">
    <source>
        <dbReference type="ARBA" id="ARBA00023002"/>
    </source>
</evidence>
<keyword evidence="4" id="KW-1185">Reference proteome</keyword>
<dbReference type="PRINTS" id="PR00069">
    <property type="entry name" value="ALDKETRDTASE"/>
</dbReference>
<proteinExistence type="predicted"/>
<dbReference type="GO" id="GO:0016491">
    <property type="term" value="F:oxidoreductase activity"/>
    <property type="evidence" value="ECO:0007669"/>
    <property type="project" value="UniProtKB-KW"/>
</dbReference>
<sequence length="347" mass="38267">MRYALLGRSGLRVSGLCLGTMTFDAAGRGWCVSKEDGHRIFDAFLEAGGNFIDTHTYGPTEDYLGEYLEGDRDRVVLATKFGGTLAPDDVNASGGHRKSMLRSVENSLRRLKTDYVDLLWLHAWDALTPVDELMRGLDDLVRAGKVLHVGVANAPAWAVARASTLAELRGWTPFCALQVEYSLVERDVDREFVPMAKELDLAIAAWTPLASGWLTGKYLPSRDDSAAGRPRRLDDPVMSRFLPRNERTVAIAEEVCAIAGEIGCLPAHVALNWLRRRGTIPIFGATSVEQVKENAACFDFELSADQVDRLSAVSRIKLGFPHDFLRSGMVRRLMYGDHGDLIDSGRG</sequence>
<keyword evidence="1" id="KW-0560">Oxidoreductase</keyword>
<dbReference type="GO" id="GO:0005829">
    <property type="term" value="C:cytosol"/>
    <property type="evidence" value="ECO:0007669"/>
    <property type="project" value="TreeGrafter"/>
</dbReference>